<protein>
    <submittedName>
        <fullName evidence="1">Villin-3</fullName>
    </submittedName>
</protein>
<evidence type="ECO:0000313" key="1">
    <source>
        <dbReference type="EMBL" id="MBX31155.1"/>
    </source>
</evidence>
<organism evidence="1">
    <name type="scientific">Rhizophora mucronata</name>
    <name type="common">Asiatic mangrove</name>
    <dbReference type="NCBI Taxonomy" id="61149"/>
    <lineage>
        <taxon>Eukaryota</taxon>
        <taxon>Viridiplantae</taxon>
        <taxon>Streptophyta</taxon>
        <taxon>Embryophyta</taxon>
        <taxon>Tracheophyta</taxon>
        <taxon>Spermatophyta</taxon>
        <taxon>Magnoliopsida</taxon>
        <taxon>eudicotyledons</taxon>
        <taxon>Gunneridae</taxon>
        <taxon>Pentapetalae</taxon>
        <taxon>rosids</taxon>
        <taxon>fabids</taxon>
        <taxon>Malpighiales</taxon>
        <taxon>Rhizophoraceae</taxon>
        <taxon>Rhizophora</taxon>
    </lineage>
</organism>
<accession>A0A2P2MLQ3</accession>
<name>A0A2P2MLQ3_RHIMU</name>
<reference evidence="1" key="1">
    <citation type="submission" date="2018-02" db="EMBL/GenBank/DDBJ databases">
        <title>Rhizophora mucronata_Transcriptome.</title>
        <authorList>
            <person name="Meera S.P."/>
            <person name="Sreeshan A."/>
            <person name="Augustine A."/>
        </authorList>
    </citation>
    <scope>NUCLEOTIDE SEQUENCE</scope>
    <source>
        <tissue evidence="1">Leaf</tissue>
    </source>
</reference>
<dbReference type="EMBL" id="GGEC01050671">
    <property type="protein sequence ID" value="MBX31155.1"/>
    <property type="molecule type" value="Transcribed_RNA"/>
</dbReference>
<sequence>MMILQNFVKEN</sequence>
<proteinExistence type="predicted"/>